<organism evidence="2 3">
    <name type="scientific">Deinococcus arcticus</name>
    <dbReference type="NCBI Taxonomy" id="2136176"/>
    <lineage>
        <taxon>Bacteria</taxon>
        <taxon>Thermotogati</taxon>
        <taxon>Deinococcota</taxon>
        <taxon>Deinococci</taxon>
        <taxon>Deinococcales</taxon>
        <taxon>Deinococcaceae</taxon>
        <taxon>Deinococcus</taxon>
    </lineage>
</organism>
<dbReference type="InterPro" id="IPR036388">
    <property type="entry name" value="WH-like_DNA-bd_sf"/>
</dbReference>
<gene>
    <name evidence="2" type="ORF">C8263_12075</name>
</gene>
<dbReference type="PANTHER" id="PTHR30595:SF6">
    <property type="entry name" value="SCHLAFEN ALBA-2 DOMAIN-CONTAINING PROTEIN"/>
    <property type="match status" value="1"/>
</dbReference>
<dbReference type="EMBL" id="PYSV01000011">
    <property type="protein sequence ID" value="PTA67567.1"/>
    <property type="molecule type" value="Genomic_DNA"/>
</dbReference>
<dbReference type="Pfam" id="PF13749">
    <property type="entry name" value="HATPase_c_4"/>
    <property type="match status" value="1"/>
</dbReference>
<comment type="caution">
    <text evidence="2">The sequence shown here is derived from an EMBL/GenBank/DDBJ whole genome shotgun (WGS) entry which is preliminary data.</text>
</comment>
<accession>A0A2T3W6R1</accession>
<dbReference type="AlphaFoldDB" id="A0A2T3W6R1"/>
<dbReference type="PANTHER" id="PTHR30595">
    <property type="entry name" value="GLPR-RELATED TRANSCRIPTIONAL REPRESSOR"/>
    <property type="match status" value="1"/>
</dbReference>
<proteinExistence type="predicted"/>
<sequence length="567" mass="63555">MTEAELRDLIAGGETLHVEFKSDSPSQKSGLSDVDLQEAVVCLANAEGGLLVLGVEDDGTITGLHPSHQGRPANGLSGFLRNVLHGASRPEIRAEIVNTHNGPVAVIHVGQASALVSTSQGRILKRRFGAWGDPECAIIYPHEIPALLAVRRQYDHTQQPVRDLGFEALSLAELDRIRGFVRRQPQADKTLLELDNLALADALSLVYREGQKIYPTVAGLLVAGNITAIRAYIPGHEVGFQQLTADQDVTANDFYREPLLRIWELYENFFLNRNPQKELRLGLERIAVPQYPERAVREAFANALVHRDYTLLNAVYFQFKGDKLTISSPGAFMDGITVQNLLYVQPNPRNPLLADIFKRLGLVERTGRGVPRIFGDVLSSGRPAPHYQTDGGSVSVAIPGGEADVRFVEMVIRAQNEHQTMDWRHLMVMHHLSKARELSAQEAAPLANVEEVQTRNILEELLDWGLVERRRSGRNATYHLSGAVYQELNQLDEYERRKQAETDADEQWVINRIRERGRVTRREVIQDNRMEKGKAEYLLQRLRNEQKIVLVGRGQAAHYVLPETNSG</sequence>
<dbReference type="RefSeq" id="WP_107138390.1">
    <property type="nucleotide sequence ID" value="NZ_PYSV01000011.1"/>
</dbReference>
<reference evidence="2 3" key="1">
    <citation type="submission" date="2018-03" db="EMBL/GenBank/DDBJ databases">
        <title>Draft genome of Deinococcus sp. OD32.</title>
        <authorList>
            <person name="Wang X.-P."/>
            <person name="Du Z.-J."/>
        </authorList>
    </citation>
    <scope>NUCLEOTIDE SEQUENCE [LARGE SCALE GENOMIC DNA]</scope>
    <source>
        <strain evidence="2 3">OD32</strain>
    </source>
</reference>
<dbReference type="InterPro" id="IPR007421">
    <property type="entry name" value="Schlafen_AlbA_2_dom"/>
</dbReference>
<evidence type="ECO:0000313" key="3">
    <source>
        <dbReference type="Proteomes" id="UP000240317"/>
    </source>
</evidence>
<dbReference type="SUPFAM" id="SSF46785">
    <property type="entry name" value="Winged helix' DNA-binding domain"/>
    <property type="match status" value="1"/>
</dbReference>
<dbReference type="OrthoDB" id="9807907at2"/>
<evidence type="ECO:0000259" key="1">
    <source>
        <dbReference type="Pfam" id="PF04326"/>
    </source>
</evidence>
<dbReference type="InterPro" id="IPR036390">
    <property type="entry name" value="WH_DNA-bd_sf"/>
</dbReference>
<dbReference type="Proteomes" id="UP000240317">
    <property type="component" value="Unassembled WGS sequence"/>
</dbReference>
<dbReference type="Gene3D" id="3.30.565.60">
    <property type="match status" value="1"/>
</dbReference>
<dbReference type="Pfam" id="PF04326">
    <property type="entry name" value="SLFN_AlbA_2"/>
    <property type="match status" value="1"/>
</dbReference>
<keyword evidence="3" id="KW-1185">Reference proteome</keyword>
<dbReference type="InterPro" id="IPR038475">
    <property type="entry name" value="RecG_C_sf"/>
</dbReference>
<dbReference type="InterPro" id="IPR038461">
    <property type="entry name" value="Schlafen_AlbA_2_dom_sf"/>
</dbReference>
<protein>
    <recommendedName>
        <fullName evidence="1">Schlafen AlbA-2 domain-containing protein</fullName>
    </recommendedName>
</protein>
<dbReference type="Gene3D" id="3.30.950.30">
    <property type="entry name" value="Schlafen, AAA domain"/>
    <property type="match status" value="1"/>
</dbReference>
<dbReference type="Gene3D" id="1.10.10.10">
    <property type="entry name" value="Winged helix-like DNA-binding domain superfamily/Winged helix DNA-binding domain"/>
    <property type="match status" value="1"/>
</dbReference>
<name>A0A2T3W6R1_9DEIO</name>
<feature type="domain" description="Schlafen AlbA-2" evidence="1">
    <location>
        <begin position="14"/>
        <end position="127"/>
    </location>
</feature>
<evidence type="ECO:0000313" key="2">
    <source>
        <dbReference type="EMBL" id="PTA67567.1"/>
    </source>
</evidence>